<keyword evidence="5" id="KW-1185">Reference proteome</keyword>
<evidence type="ECO:0000256" key="1">
    <source>
        <dbReference type="ARBA" id="ARBA00022729"/>
    </source>
</evidence>
<accession>A0A8J6JA69</accession>
<evidence type="ECO:0000313" key="4">
    <source>
        <dbReference type="EMBL" id="MBC5735661.1"/>
    </source>
</evidence>
<feature type="signal peptide" evidence="2">
    <location>
        <begin position="1"/>
        <end position="20"/>
    </location>
</feature>
<protein>
    <submittedName>
        <fullName evidence="4">Transporter substrate-binding domain-containing protein</fullName>
    </submittedName>
</protein>
<evidence type="ECO:0000256" key="2">
    <source>
        <dbReference type="SAM" id="SignalP"/>
    </source>
</evidence>
<dbReference type="Proteomes" id="UP000607645">
    <property type="component" value="Unassembled WGS sequence"/>
</dbReference>
<dbReference type="RefSeq" id="WP_186918253.1">
    <property type="nucleotide sequence ID" value="NZ_JACOPQ010000001.1"/>
</dbReference>
<feature type="domain" description="Solute-binding protein family 3/N-terminal" evidence="3">
    <location>
        <begin position="53"/>
        <end position="270"/>
    </location>
</feature>
<dbReference type="PROSITE" id="PS51257">
    <property type="entry name" value="PROKAR_LIPOPROTEIN"/>
    <property type="match status" value="1"/>
</dbReference>
<dbReference type="SMART" id="SM00062">
    <property type="entry name" value="PBPb"/>
    <property type="match status" value="1"/>
</dbReference>
<proteinExistence type="predicted"/>
<gene>
    <name evidence="4" type="ORF">H8S62_01380</name>
</gene>
<evidence type="ECO:0000313" key="5">
    <source>
        <dbReference type="Proteomes" id="UP000607645"/>
    </source>
</evidence>
<name>A0A8J6JA69_9FIRM</name>
<dbReference type="SUPFAM" id="SSF53850">
    <property type="entry name" value="Periplasmic binding protein-like II"/>
    <property type="match status" value="1"/>
</dbReference>
<dbReference type="PANTHER" id="PTHR35936">
    <property type="entry name" value="MEMBRANE-BOUND LYTIC MUREIN TRANSGLYCOSYLASE F"/>
    <property type="match status" value="1"/>
</dbReference>
<organism evidence="4 5">
    <name type="scientific">Lawsonibacter faecis</name>
    <dbReference type="NCBI Taxonomy" id="2763052"/>
    <lineage>
        <taxon>Bacteria</taxon>
        <taxon>Bacillati</taxon>
        <taxon>Bacillota</taxon>
        <taxon>Clostridia</taxon>
        <taxon>Eubacteriales</taxon>
        <taxon>Oscillospiraceae</taxon>
        <taxon>Lawsonibacter</taxon>
    </lineage>
</organism>
<dbReference type="PANTHER" id="PTHR35936:SF34">
    <property type="entry name" value="ABC TRANSPORTER EXTRACELLULAR-BINDING PROTEIN YCKB-RELATED"/>
    <property type="match status" value="1"/>
</dbReference>
<dbReference type="Gene3D" id="3.40.190.10">
    <property type="entry name" value="Periplasmic binding protein-like II"/>
    <property type="match status" value="2"/>
</dbReference>
<evidence type="ECO:0000259" key="3">
    <source>
        <dbReference type="SMART" id="SM00062"/>
    </source>
</evidence>
<comment type="caution">
    <text evidence="4">The sequence shown here is derived from an EMBL/GenBank/DDBJ whole genome shotgun (WGS) entry which is preliminary data.</text>
</comment>
<keyword evidence="1 2" id="KW-0732">Signal</keyword>
<dbReference type="AlphaFoldDB" id="A0A8J6JA69"/>
<dbReference type="InterPro" id="IPR001638">
    <property type="entry name" value="Solute-binding_3/MltF_N"/>
</dbReference>
<reference evidence="4" key="1">
    <citation type="submission" date="2020-08" db="EMBL/GenBank/DDBJ databases">
        <title>Genome public.</title>
        <authorList>
            <person name="Liu C."/>
            <person name="Sun Q."/>
        </authorList>
    </citation>
    <scope>NUCLEOTIDE SEQUENCE</scope>
    <source>
        <strain evidence="4">NSJ-52</strain>
    </source>
</reference>
<sequence length="276" mass="28931">MKFKKWLALALALTLTASLAACSKAPSGGDASPSPSGSASAESDLAYIQDKGTLVVAITDFAPMDYQDANGEWIGFDADMARAVAEKLGVEAQFQVIEWDSKLLELNSKKIDCAWNGMTLTNEVLSSMECTNAYATNGQVVVMNKDALDRYADEGSLKDLSFAVESGSAGEETAADKGFKANPVSSQADALMEVAAGTSDACIIDLLMATAMTGEGTGYPDLAYGLQLTTEEYGIGFRKGSDAAAKVNEALKELYDDGTMQSLAETYGIAGAIIAQ</sequence>
<feature type="chain" id="PRO_5035287762" evidence="2">
    <location>
        <begin position="21"/>
        <end position="276"/>
    </location>
</feature>
<dbReference type="Pfam" id="PF00497">
    <property type="entry name" value="SBP_bac_3"/>
    <property type="match status" value="1"/>
</dbReference>
<dbReference type="EMBL" id="JACOPQ010000001">
    <property type="protein sequence ID" value="MBC5735661.1"/>
    <property type="molecule type" value="Genomic_DNA"/>
</dbReference>